<reference evidence="1" key="1">
    <citation type="submission" date="2019-08" db="EMBL/GenBank/DDBJ databases">
        <authorList>
            <person name="Kucharzyk K."/>
            <person name="Murdoch R.W."/>
            <person name="Higgins S."/>
            <person name="Loffler F."/>
        </authorList>
    </citation>
    <scope>NUCLEOTIDE SEQUENCE</scope>
</reference>
<gene>
    <name evidence="1" type="ORF">SDC9_53431</name>
</gene>
<comment type="caution">
    <text evidence="1">The sequence shown here is derived from an EMBL/GenBank/DDBJ whole genome shotgun (WGS) entry which is preliminary data.</text>
</comment>
<dbReference type="EMBL" id="VSSQ01001302">
    <property type="protein sequence ID" value="MPM07125.1"/>
    <property type="molecule type" value="Genomic_DNA"/>
</dbReference>
<sequence length="127" mass="14288">MRSIYIVAEYRKQTGWASAFCATGLVQRSHAIHIGRRAPYIADIPTEIVHLFYLFNLIHYRVFAAALNETTLLHRNGAKTATAEASAVNGHAVSDHFVSRNGWFFIVARVGKTGVRERIDPVQFFGR</sequence>
<dbReference type="AlphaFoldDB" id="A0A644WT74"/>
<evidence type="ECO:0000313" key="1">
    <source>
        <dbReference type="EMBL" id="MPM07125.1"/>
    </source>
</evidence>
<accession>A0A644WT74</accession>
<organism evidence="1">
    <name type="scientific">bioreactor metagenome</name>
    <dbReference type="NCBI Taxonomy" id="1076179"/>
    <lineage>
        <taxon>unclassified sequences</taxon>
        <taxon>metagenomes</taxon>
        <taxon>ecological metagenomes</taxon>
    </lineage>
</organism>
<name>A0A644WT74_9ZZZZ</name>
<proteinExistence type="predicted"/>
<protein>
    <submittedName>
        <fullName evidence="1">Uncharacterized protein</fullName>
    </submittedName>
</protein>